<evidence type="ECO:0000313" key="1">
    <source>
        <dbReference type="EMBL" id="GCC48659.1"/>
    </source>
</evidence>
<keyword evidence="2" id="KW-1185">Reference proteome</keyword>
<dbReference type="Proteomes" id="UP000287033">
    <property type="component" value="Unassembled WGS sequence"/>
</dbReference>
<feature type="non-terminal residue" evidence="1">
    <location>
        <position position="1"/>
    </location>
</feature>
<comment type="caution">
    <text evidence="1">The sequence shown here is derived from an EMBL/GenBank/DDBJ whole genome shotgun (WGS) entry which is preliminary data.</text>
</comment>
<name>A0A401U193_CHIPU</name>
<proteinExistence type="predicted"/>
<gene>
    <name evidence="1" type="ORF">chiPu_0032640</name>
</gene>
<sequence>DPALDQVEDLLALGQRDARGREILELVGMQMQRLSDQERGFGDGISGAVREHQFGRVEAAHRVAQEIEQGVELARADLRHF</sequence>
<organism evidence="1 2">
    <name type="scientific">Chiloscyllium punctatum</name>
    <name type="common">Brownbanded bambooshark</name>
    <name type="synonym">Hemiscyllium punctatum</name>
    <dbReference type="NCBI Taxonomy" id="137246"/>
    <lineage>
        <taxon>Eukaryota</taxon>
        <taxon>Metazoa</taxon>
        <taxon>Chordata</taxon>
        <taxon>Craniata</taxon>
        <taxon>Vertebrata</taxon>
        <taxon>Chondrichthyes</taxon>
        <taxon>Elasmobranchii</taxon>
        <taxon>Galeomorphii</taxon>
        <taxon>Galeoidea</taxon>
        <taxon>Orectolobiformes</taxon>
        <taxon>Hemiscylliidae</taxon>
        <taxon>Chiloscyllium</taxon>
    </lineage>
</organism>
<evidence type="ECO:0000313" key="2">
    <source>
        <dbReference type="Proteomes" id="UP000287033"/>
    </source>
</evidence>
<reference evidence="1 2" key="1">
    <citation type="journal article" date="2018" name="Nat. Ecol. Evol.">
        <title>Shark genomes provide insights into elasmobranch evolution and the origin of vertebrates.</title>
        <authorList>
            <person name="Hara Y"/>
            <person name="Yamaguchi K"/>
            <person name="Onimaru K"/>
            <person name="Kadota M"/>
            <person name="Koyanagi M"/>
            <person name="Keeley SD"/>
            <person name="Tatsumi K"/>
            <person name="Tanaka K"/>
            <person name="Motone F"/>
            <person name="Kageyama Y"/>
            <person name="Nozu R"/>
            <person name="Adachi N"/>
            <person name="Nishimura O"/>
            <person name="Nakagawa R"/>
            <person name="Tanegashima C"/>
            <person name="Kiyatake I"/>
            <person name="Matsumoto R"/>
            <person name="Murakumo K"/>
            <person name="Nishida K"/>
            <person name="Terakita A"/>
            <person name="Kuratani S"/>
            <person name="Sato K"/>
            <person name="Hyodo S Kuraku.S."/>
        </authorList>
    </citation>
    <scope>NUCLEOTIDE SEQUENCE [LARGE SCALE GENOMIC DNA]</scope>
</reference>
<protein>
    <submittedName>
        <fullName evidence="1">Uncharacterized protein</fullName>
    </submittedName>
</protein>
<dbReference type="AlphaFoldDB" id="A0A401U193"/>
<accession>A0A401U193</accession>
<dbReference type="EMBL" id="BEZZ01241978">
    <property type="protein sequence ID" value="GCC48659.1"/>
    <property type="molecule type" value="Genomic_DNA"/>
</dbReference>